<organism evidence="1 2">
    <name type="scientific">Larimichthys crocea</name>
    <name type="common">Large yellow croaker</name>
    <name type="synonym">Pseudosciaena crocea</name>
    <dbReference type="NCBI Taxonomy" id="215358"/>
    <lineage>
        <taxon>Eukaryota</taxon>
        <taxon>Metazoa</taxon>
        <taxon>Chordata</taxon>
        <taxon>Craniata</taxon>
        <taxon>Vertebrata</taxon>
        <taxon>Euteleostomi</taxon>
        <taxon>Actinopterygii</taxon>
        <taxon>Neopterygii</taxon>
        <taxon>Teleostei</taxon>
        <taxon>Neoteleostei</taxon>
        <taxon>Acanthomorphata</taxon>
        <taxon>Eupercaria</taxon>
        <taxon>Sciaenidae</taxon>
        <taxon>Larimichthys</taxon>
    </lineage>
</organism>
<comment type="caution">
    <text evidence="1">The sequence shown here is derived from an EMBL/GenBank/DDBJ whole genome shotgun (WGS) entry which is preliminary data.</text>
</comment>
<gene>
    <name evidence="1" type="ORF">E3U43_007466</name>
</gene>
<proteinExistence type="predicted"/>
<feature type="non-terminal residue" evidence="1">
    <location>
        <position position="713"/>
    </location>
</feature>
<evidence type="ECO:0000313" key="2">
    <source>
        <dbReference type="Proteomes" id="UP000793456"/>
    </source>
</evidence>
<keyword evidence="2" id="KW-1185">Reference proteome</keyword>
<reference evidence="1" key="1">
    <citation type="submission" date="2018-11" db="EMBL/GenBank/DDBJ databases">
        <title>The sequence and de novo assembly of Larimichthys crocea genome using PacBio and Hi-C technologies.</title>
        <authorList>
            <person name="Xu P."/>
            <person name="Chen B."/>
            <person name="Zhou Z."/>
            <person name="Ke Q."/>
            <person name="Wu Y."/>
            <person name="Bai H."/>
            <person name="Pu F."/>
        </authorList>
    </citation>
    <scope>NUCLEOTIDE SEQUENCE</scope>
    <source>
        <tissue evidence="1">Muscle</tissue>
    </source>
</reference>
<dbReference type="Proteomes" id="UP000793456">
    <property type="component" value="Chromosome XXIV"/>
</dbReference>
<evidence type="ECO:0000313" key="1">
    <source>
        <dbReference type="EMBL" id="TMS01926.1"/>
    </source>
</evidence>
<accession>A0ACD3Q444</accession>
<sequence length="713" mass="76940">MRPALAGRFLPLCGRGLRGAAADTRPGSRQAPRREGNLVSKAIARCFCYLSNSRSHSDSTVVEGPRGAEELLCLWMTANALTLWRAQPLSLPLELCENLFYDAVFLNRRSACDYGSPNEHLPGAMIPQEPPTLFFIQVSSGSANSGNGWQGSSVASSPAGGEPFALADQSAIKYVNKTTRCELVQTQTPPAAQSQIWERISDVSQKKMSHCVALCCVVCLQLGPLTASHMYTHRSARRGMLGSSFSSPGPVWLMIHQAIQSLVQGPLATECAPSPSTLFGDLNEEPVVLPARLKCSPLFTAQIQIRLLNQDVVEVHPPCETTPPQDGVPNRAGALVPPPFLYRFLFRPDSQQSGSPSNNEPGKNPLPVYLEDSFIKSGVFSVTELVRVSRMPITHGAVNFSMADMPSQPYYHDLNSSVGLHRSLSSPPGSKRPKTVSMDENMDTSPTGPDFYSSPSSPASSRANWHDRDGADMSSPTMKKPEKPLFSPTSPQDSSPRLSTFPQPHHPGLTGVGHSVISTRSPPPHSPLQFSASAILPPAPSPYFSHTTIRYPPHLNPADPLKTYVPSYDPSSPQSSQPNSSGQGVGKVPGHFTPVLAPSPHHGTVRPVSLSMPDTKPITTSTEGYSAPGTPTANRFVGLSPRDPAFLHQQQLRKCDWSVTQNGRHYGPSATDDTLGITWQSPGTWASLVPFQVSNGTPILPTNVHQNYSINII</sequence>
<name>A0ACD3Q444_LARCR</name>
<protein>
    <submittedName>
        <fullName evidence="1">Uncharacterized protein</fullName>
    </submittedName>
</protein>
<dbReference type="EMBL" id="CM011697">
    <property type="protein sequence ID" value="TMS01926.1"/>
    <property type="molecule type" value="Genomic_DNA"/>
</dbReference>